<evidence type="ECO:0000256" key="1">
    <source>
        <dbReference type="ARBA" id="ARBA00008580"/>
    </source>
</evidence>
<dbReference type="SUPFAM" id="SSF47598">
    <property type="entry name" value="Ribbon-helix-helix"/>
    <property type="match status" value="1"/>
</dbReference>
<gene>
    <name evidence="3" type="ORF">ACFSAH_10720</name>
</gene>
<organism evidence="3 4">
    <name type="scientific">Pseudopedobacter beijingensis</name>
    <dbReference type="NCBI Taxonomy" id="1207056"/>
    <lineage>
        <taxon>Bacteria</taxon>
        <taxon>Pseudomonadati</taxon>
        <taxon>Bacteroidota</taxon>
        <taxon>Sphingobacteriia</taxon>
        <taxon>Sphingobacteriales</taxon>
        <taxon>Sphingobacteriaceae</taxon>
        <taxon>Pseudopedobacter</taxon>
    </lineage>
</organism>
<keyword evidence="2" id="KW-1277">Toxin-antitoxin system</keyword>
<comment type="similarity">
    <text evidence="1">Belongs to the ParD antitoxin family.</text>
</comment>
<dbReference type="NCBIfam" id="TIGR02606">
    <property type="entry name" value="antidote_CC2985"/>
    <property type="match status" value="1"/>
</dbReference>
<reference evidence="4" key="1">
    <citation type="journal article" date="2019" name="Int. J. Syst. Evol. Microbiol.">
        <title>The Global Catalogue of Microorganisms (GCM) 10K type strain sequencing project: providing services to taxonomists for standard genome sequencing and annotation.</title>
        <authorList>
            <consortium name="The Broad Institute Genomics Platform"/>
            <consortium name="The Broad Institute Genome Sequencing Center for Infectious Disease"/>
            <person name="Wu L."/>
            <person name="Ma J."/>
        </authorList>
    </citation>
    <scope>NUCLEOTIDE SEQUENCE [LARGE SCALE GENOMIC DNA]</scope>
    <source>
        <strain evidence="4">CCUG 53762</strain>
    </source>
</reference>
<dbReference type="EMBL" id="JBHUDG010000016">
    <property type="protein sequence ID" value="MFD1630353.1"/>
    <property type="molecule type" value="Genomic_DNA"/>
</dbReference>
<dbReference type="Gene3D" id="6.10.10.120">
    <property type="entry name" value="Antitoxin ParD1-like"/>
    <property type="match status" value="1"/>
</dbReference>
<dbReference type="CDD" id="cd22231">
    <property type="entry name" value="RHH_NikR_HicB-like"/>
    <property type="match status" value="1"/>
</dbReference>
<keyword evidence="4" id="KW-1185">Reference proteome</keyword>
<dbReference type="RefSeq" id="WP_379662731.1">
    <property type="nucleotide sequence ID" value="NZ_JBHUDG010000016.1"/>
</dbReference>
<sequence length="77" mass="8669">MSKNTSISLGGYFEDFINQQVEKGRFGSASEAIRAGLRLLIQEEIKLETLRRSLEAGEQSGRADYSLNELMNELDNE</sequence>
<evidence type="ECO:0000313" key="4">
    <source>
        <dbReference type="Proteomes" id="UP001597118"/>
    </source>
</evidence>
<dbReference type="Pfam" id="PF03693">
    <property type="entry name" value="ParD_antitoxin"/>
    <property type="match status" value="1"/>
</dbReference>
<name>A0ABW4IDN5_9SPHI</name>
<accession>A0ABW4IDN5</accession>
<dbReference type="InterPro" id="IPR010985">
    <property type="entry name" value="Ribbon_hlx_hlx"/>
</dbReference>
<evidence type="ECO:0000256" key="2">
    <source>
        <dbReference type="ARBA" id="ARBA00022649"/>
    </source>
</evidence>
<comment type="caution">
    <text evidence="3">The sequence shown here is derived from an EMBL/GenBank/DDBJ whole genome shotgun (WGS) entry which is preliminary data.</text>
</comment>
<dbReference type="InterPro" id="IPR038296">
    <property type="entry name" value="ParD_sf"/>
</dbReference>
<protein>
    <submittedName>
        <fullName evidence="3">Type II toxin-antitoxin system ParD family antitoxin</fullName>
    </submittedName>
</protein>
<evidence type="ECO:0000313" key="3">
    <source>
        <dbReference type="EMBL" id="MFD1630353.1"/>
    </source>
</evidence>
<dbReference type="Proteomes" id="UP001597118">
    <property type="component" value="Unassembled WGS sequence"/>
</dbReference>
<dbReference type="InterPro" id="IPR022789">
    <property type="entry name" value="ParD"/>
</dbReference>
<dbReference type="PANTHER" id="PTHR36582">
    <property type="entry name" value="ANTITOXIN PARD"/>
    <property type="match status" value="1"/>
</dbReference>
<proteinExistence type="inferred from homology"/>
<dbReference type="PANTHER" id="PTHR36582:SF2">
    <property type="entry name" value="ANTITOXIN PARD"/>
    <property type="match status" value="1"/>
</dbReference>